<evidence type="ECO:0000256" key="1">
    <source>
        <dbReference type="SAM" id="MobiDB-lite"/>
    </source>
</evidence>
<sequence length="147" mass="15783">MGERSSVGRSTVATVACSRDEDVSASIDSRRQSEIVEQRTGSDKSHRASRQLTQPADGPLVVLPTHSSLLTPSLLSLSSSSSVRAGIQPTLRTCALEYSLLTPVSSCVGMRVASFLLSPAQRVDAFSTHQLNRALHDENVLFKESLS</sequence>
<comment type="caution">
    <text evidence="2">The sequence shown here is derived from an EMBL/GenBank/DDBJ whole genome shotgun (WGS) entry which is preliminary data.</text>
</comment>
<dbReference type="EMBL" id="CAAALY010038950">
    <property type="protein sequence ID" value="VEL18836.1"/>
    <property type="molecule type" value="Genomic_DNA"/>
</dbReference>
<organism evidence="2 3">
    <name type="scientific">Protopolystoma xenopodis</name>
    <dbReference type="NCBI Taxonomy" id="117903"/>
    <lineage>
        <taxon>Eukaryota</taxon>
        <taxon>Metazoa</taxon>
        <taxon>Spiralia</taxon>
        <taxon>Lophotrochozoa</taxon>
        <taxon>Platyhelminthes</taxon>
        <taxon>Monogenea</taxon>
        <taxon>Polyopisthocotylea</taxon>
        <taxon>Polystomatidea</taxon>
        <taxon>Polystomatidae</taxon>
        <taxon>Protopolystoma</taxon>
    </lineage>
</organism>
<dbReference type="Proteomes" id="UP000784294">
    <property type="component" value="Unassembled WGS sequence"/>
</dbReference>
<reference evidence="2" key="1">
    <citation type="submission" date="2018-11" db="EMBL/GenBank/DDBJ databases">
        <authorList>
            <consortium name="Pathogen Informatics"/>
        </authorList>
    </citation>
    <scope>NUCLEOTIDE SEQUENCE</scope>
</reference>
<protein>
    <submittedName>
        <fullName evidence="2">Uncharacterized protein</fullName>
    </submittedName>
</protein>
<accession>A0A448WS18</accession>
<name>A0A448WS18_9PLAT</name>
<proteinExistence type="predicted"/>
<feature type="region of interest" description="Disordered" evidence="1">
    <location>
        <begin position="19"/>
        <end position="57"/>
    </location>
</feature>
<feature type="compositionally biased region" description="Basic and acidic residues" evidence="1">
    <location>
        <begin position="19"/>
        <end position="46"/>
    </location>
</feature>
<keyword evidence="3" id="KW-1185">Reference proteome</keyword>
<evidence type="ECO:0000313" key="3">
    <source>
        <dbReference type="Proteomes" id="UP000784294"/>
    </source>
</evidence>
<gene>
    <name evidence="2" type="ORF">PXEA_LOCUS12276</name>
</gene>
<evidence type="ECO:0000313" key="2">
    <source>
        <dbReference type="EMBL" id="VEL18836.1"/>
    </source>
</evidence>
<dbReference type="AlphaFoldDB" id="A0A448WS18"/>